<feature type="chain" id="PRO_5007293981" evidence="11">
    <location>
        <begin position="17"/>
        <end position="419"/>
    </location>
</feature>
<evidence type="ECO:0000256" key="1">
    <source>
        <dbReference type="ARBA" id="ARBA00001947"/>
    </source>
</evidence>
<dbReference type="PROSITE" id="PS52035">
    <property type="entry name" value="PEPTIDASE_M14"/>
    <property type="match status" value="1"/>
</dbReference>
<dbReference type="SMART" id="SM00631">
    <property type="entry name" value="Zn_pept"/>
    <property type="match status" value="1"/>
</dbReference>
<proteinExistence type="inferred from homology"/>
<evidence type="ECO:0000256" key="10">
    <source>
        <dbReference type="PROSITE-ProRule" id="PRU01379"/>
    </source>
</evidence>
<keyword evidence="14" id="KW-1185">Reference proteome</keyword>
<organism evidence="13 14">
    <name type="scientific">Conidiobolus coronatus (strain ATCC 28846 / CBS 209.66 / NRRL 28638)</name>
    <name type="common">Delacroixia coronata</name>
    <dbReference type="NCBI Taxonomy" id="796925"/>
    <lineage>
        <taxon>Eukaryota</taxon>
        <taxon>Fungi</taxon>
        <taxon>Fungi incertae sedis</taxon>
        <taxon>Zoopagomycota</taxon>
        <taxon>Entomophthoromycotina</taxon>
        <taxon>Entomophthoromycetes</taxon>
        <taxon>Entomophthorales</taxon>
        <taxon>Ancylistaceae</taxon>
        <taxon>Conidiobolus</taxon>
    </lineage>
</organism>
<name>A0A137NQU5_CONC2</name>
<dbReference type="PRINTS" id="PR00765">
    <property type="entry name" value="CRBOXYPTASEA"/>
</dbReference>
<dbReference type="PANTHER" id="PTHR11705">
    <property type="entry name" value="PROTEASE FAMILY M14 CARBOXYPEPTIDASE A,B"/>
    <property type="match status" value="1"/>
</dbReference>
<evidence type="ECO:0000256" key="8">
    <source>
        <dbReference type="ARBA" id="ARBA00022833"/>
    </source>
</evidence>
<dbReference type="Proteomes" id="UP000070444">
    <property type="component" value="Unassembled WGS sequence"/>
</dbReference>
<dbReference type="Pfam" id="PF00246">
    <property type="entry name" value="Peptidase_M14"/>
    <property type="match status" value="1"/>
</dbReference>
<dbReference type="AlphaFoldDB" id="A0A137NQU5"/>
<evidence type="ECO:0000256" key="9">
    <source>
        <dbReference type="ARBA" id="ARBA00023049"/>
    </source>
</evidence>
<keyword evidence="9" id="KW-0482">Metalloprotease</keyword>
<evidence type="ECO:0000313" key="13">
    <source>
        <dbReference type="EMBL" id="KXN65050.1"/>
    </source>
</evidence>
<dbReference type="GO" id="GO:0004181">
    <property type="term" value="F:metallocarboxypeptidase activity"/>
    <property type="evidence" value="ECO:0007669"/>
    <property type="project" value="InterPro"/>
</dbReference>
<keyword evidence="3 13" id="KW-0121">Carboxypeptidase</keyword>
<keyword evidence="6 11" id="KW-0732">Signal</keyword>
<reference evidence="13 14" key="1">
    <citation type="journal article" date="2015" name="Genome Biol. Evol.">
        <title>Phylogenomic analyses indicate that early fungi evolved digesting cell walls of algal ancestors of land plants.</title>
        <authorList>
            <person name="Chang Y."/>
            <person name="Wang S."/>
            <person name="Sekimoto S."/>
            <person name="Aerts A.L."/>
            <person name="Choi C."/>
            <person name="Clum A."/>
            <person name="LaButti K.M."/>
            <person name="Lindquist E.A."/>
            <person name="Yee Ngan C."/>
            <person name="Ohm R.A."/>
            <person name="Salamov A.A."/>
            <person name="Grigoriev I.V."/>
            <person name="Spatafora J.W."/>
            <person name="Berbee M.L."/>
        </authorList>
    </citation>
    <scope>NUCLEOTIDE SEQUENCE [LARGE SCALE GENOMIC DNA]</scope>
    <source>
        <strain evidence="13 14">NRRL 28638</strain>
    </source>
</reference>
<comment type="similarity">
    <text evidence="2 10">Belongs to the peptidase M14 family.</text>
</comment>
<keyword evidence="8" id="KW-0862">Zinc</keyword>
<feature type="domain" description="Peptidase M14" evidence="12">
    <location>
        <begin position="109"/>
        <end position="403"/>
    </location>
</feature>
<dbReference type="EMBL" id="KQ965003">
    <property type="protein sequence ID" value="KXN65050.1"/>
    <property type="molecule type" value="Genomic_DNA"/>
</dbReference>
<evidence type="ECO:0000256" key="5">
    <source>
        <dbReference type="ARBA" id="ARBA00022723"/>
    </source>
</evidence>
<gene>
    <name evidence="13" type="ORF">CONCODRAFT_44805</name>
</gene>
<dbReference type="SUPFAM" id="SSF53187">
    <property type="entry name" value="Zn-dependent exopeptidases"/>
    <property type="match status" value="1"/>
</dbReference>
<accession>A0A137NQU5</accession>
<evidence type="ECO:0000256" key="2">
    <source>
        <dbReference type="ARBA" id="ARBA00005988"/>
    </source>
</evidence>
<evidence type="ECO:0000259" key="12">
    <source>
        <dbReference type="PROSITE" id="PS52035"/>
    </source>
</evidence>
<evidence type="ECO:0000313" key="14">
    <source>
        <dbReference type="Proteomes" id="UP000070444"/>
    </source>
</evidence>
<keyword evidence="7" id="KW-0378">Hydrolase</keyword>
<feature type="signal peptide" evidence="11">
    <location>
        <begin position="1"/>
        <end position="16"/>
    </location>
</feature>
<keyword evidence="5" id="KW-0479">Metal-binding</keyword>
<dbReference type="GO" id="GO:0005615">
    <property type="term" value="C:extracellular space"/>
    <property type="evidence" value="ECO:0007669"/>
    <property type="project" value="TreeGrafter"/>
</dbReference>
<evidence type="ECO:0000256" key="7">
    <source>
        <dbReference type="ARBA" id="ARBA00022801"/>
    </source>
</evidence>
<evidence type="ECO:0000256" key="4">
    <source>
        <dbReference type="ARBA" id="ARBA00022670"/>
    </source>
</evidence>
<dbReference type="PANTHER" id="PTHR11705:SF143">
    <property type="entry name" value="SLL0236 PROTEIN"/>
    <property type="match status" value="1"/>
</dbReference>
<sequence length="419" mass="47101">MLFNYSLIAAFGLALAEVSYKGQQVLDCQVSDRATAQKFEKFDIFNEKNGITTVRVKNEEQFKQANQFAKCSVRESNLENIVSKQSRFIRRDDAAAGSLVLSDEDFFKNYQSYETIKAQFQHWAKKYNKYATFNKSIGKTVEGRDIFSIDITDKTRCGKKKDIVYLAGLHAREWIAPATASYIANRLLVEAETDKQVQSHLRHFVYRIIPSGNPDGYEYTRNTDRLWRKNRRNNGDGTFGVDLNRNFDNHWGVVGASNDTSDETYLGTAPHSEPEVASITKYVSSLKHLYGAIDWHAYGQLILRNWGWTMEPSTNEAILAPMGDKIKAAIDAHGYNFTSQLSAGLYPAGGAADDWFAENAKAVSLTLELCPDNDDIGFELPPKDLLACAKASYDGSKVFSQFLIDNPNIPHNGYTTPQV</sequence>
<dbReference type="InterPro" id="IPR000834">
    <property type="entry name" value="Peptidase_M14"/>
</dbReference>
<protein>
    <submittedName>
        <fullName evidence="13">Putative carboxypeptidase</fullName>
    </submittedName>
</protein>
<feature type="active site" description="Proton donor/acceptor" evidence="10">
    <location>
        <position position="368"/>
    </location>
</feature>
<dbReference type="Gene3D" id="3.40.630.10">
    <property type="entry name" value="Zn peptidases"/>
    <property type="match status" value="1"/>
</dbReference>
<evidence type="ECO:0000256" key="11">
    <source>
        <dbReference type="SAM" id="SignalP"/>
    </source>
</evidence>
<dbReference type="OrthoDB" id="3626597at2759"/>
<keyword evidence="4" id="KW-0645">Protease</keyword>
<dbReference type="GO" id="GO:0008270">
    <property type="term" value="F:zinc ion binding"/>
    <property type="evidence" value="ECO:0007669"/>
    <property type="project" value="InterPro"/>
</dbReference>
<dbReference type="InterPro" id="IPR057246">
    <property type="entry name" value="CARBOXYPEPT_ZN_1"/>
</dbReference>
<dbReference type="PROSITE" id="PS00132">
    <property type="entry name" value="CARBOXYPEPT_ZN_1"/>
    <property type="match status" value="1"/>
</dbReference>
<evidence type="ECO:0000256" key="6">
    <source>
        <dbReference type="ARBA" id="ARBA00022729"/>
    </source>
</evidence>
<dbReference type="GO" id="GO:0006508">
    <property type="term" value="P:proteolysis"/>
    <property type="evidence" value="ECO:0007669"/>
    <property type="project" value="UniProtKB-KW"/>
</dbReference>
<dbReference type="FunFam" id="3.40.630.10:FF:000084">
    <property type="entry name" value="Carboxypeptidase B2"/>
    <property type="match status" value="1"/>
</dbReference>
<evidence type="ECO:0000256" key="3">
    <source>
        <dbReference type="ARBA" id="ARBA00022645"/>
    </source>
</evidence>
<comment type="cofactor">
    <cofactor evidence="1">
        <name>Zn(2+)</name>
        <dbReference type="ChEBI" id="CHEBI:29105"/>
    </cofactor>
</comment>